<evidence type="ECO:0000313" key="9">
    <source>
        <dbReference type="EMBL" id="KAJ8035202.1"/>
    </source>
</evidence>
<dbReference type="EMBL" id="JAIZAY010000010">
    <property type="protein sequence ID" value="KAJ8035202.1"/>
    <property type="molecule type" value="Genomic_DNA"/>
</dbReference>
<dbReference type="PROSITE" id="PS50835">
    <property type="entry name" value="IG_LIKE"/>
    <property type="match status" value="2"/>
</dbReference>
<dbReference type="Proteomes" id="UP001152320">
    <property type="component" value="Chromosome 10"/>
</dbReference>
<evidence type="ECO:0000256" key="6">
    <source>
        <dbReference type="ARBA" id="ARBA00023180"/>
    </source>
</evidence>
<dbReference type="PANTHER" id="PTHR23277">
    <property type="entry name" value="NECTIN-RELATED"/>
    <property type="match status" value="1"/>
</dbReference>
<keyword evidence="4" id="KW-0472">Membrane</keyword>
<dbReference type="Pfam" id="PF00047">
    <property type="entry name" value="ig"/>
    <property type="match status" value="2"/>
</dbReference>
<dbReference type="GO" id="GO:0007156">
    <property type="term" value="P:homophilic cell adhesion via plasma membrane adhesion molecules"/>
    <property type="evidence" value="ECO:0007669"/>
    <property type="project" value="TreeGrafter"/>
</dbReference>
<dbReference type="GO" id="GO:0007157">
    <property type="term" value="P:heterophilic cell-cell adhesion via plasma membrane cell adhesion molecules"/>
    <property type="evidence" value="ECO:0007669"/>
    <property type="project" value="TreeGrafter"/>
</dbReference>
<evidence type="ECO:0000256" key="5">
    <source>
        <dbReference type="ARBA" id="ARBA00023157"/>
    </source>
</evidence>
<gene>
    <name evidence="9" type="ORF">HOLleu_22347</name>
</gene>
<keyword evidence="2 7" id="KW-0732">Signal</keyword>
<evidence type="ECO:0000256" key="7">
    <source>
        <dbReference type="SAM" id="SignalP"/>
    </source>
</evidence>
<feature type="chain" id="PRO_5040367606" evidence="7">
    <location>
        <begin position="27"/>
        <end position="329"/>
    </location>
</feature>
<dbReference type="OrthoDB" id="8865476at2759"/>
<keyword evidence="10" id="KW-1185">Reference proteome</keyword>
<reference evidence="9" key="1">
    <citation type="submission" date="2021-10" db="EMBL/GenBank/DDBJ databases">
        <title>Tropical sea cucumber genome reveals ecological adaptation and Cuvierian tubules defense mechanism.</title>
        <authorList>
            <person name="Chen T."/>
        </authorList>
    </citation>
    <scope>NUCLEOTIDE SEQUENCE</scope>
    <source>
        <strain evidence="9">Nanhai2018</strain>
        <tissue evidence="9">Muscle</tissue>
    </source>
</reference>
<evidence type="ECO:0000259" key="8">
    <source>
        <dbReference type="PROSITE" id="PS50835"/>
    </source>
</evidence>
<evidence type="ECO:0000313" key="10">
    <source>
        <dbReference type="Proteomes" id="UP001152320"/>
    </source>
</evidence>
<dbReference type="InterPro" id="IPR036179">
    <property type="entry name" value="Ig-like_dom_sf"/>
</dbReference>
<dbReference type="InterPro" id="IPR013783">
    <property type="entry name" value="Ig-like_fold"/>
</dbReference>
<organism evidence="9 10">
    <name type="scientific">Holothuria leucospilota</name>
    <name type="common">Black long sea cucumber</name>
    <name type="synonym">Mertensiothuria leucospilota</name>
    <dbReference type="NCBI Taxonomy" id="206669"/>
    <lineage>
        <taxon>Eukaryota</taxon>
        <taxon>Metazoa</taxon>
        <taxon>Echinodermata</taxon>
        <taxon>Eleutherozoa</taxon>
        <taxon>Echinozoa</taxon>
        <taxon>Holothuroidea</taxon>
        <taxon>Aspidochirotacea</taxon>
        <taxon>Aspidochirotida</taxon>
        <taxon>Holothuriidae</taxon>
        <taxon>Holothuria</taxon>
    </lineage>
</organism>
<dbReference type="InterPro" id="IPR003599">
    <property type="entry name" value="Ig_sub"/>
</dbReference>
<feature type="domain" description="Ig-like" evidence="8">
    <location>
        <begin position="12"/>
        <end position="112"/>
    </location>
</feature>
<dbReference type="AlphaFoldDB" id="A0A9Q1H4K6"/>
<dbReference type="SMART" id="SM00409">
    <property type="entry name" value="IG"/>
    <property type="match status" value="2"/>
</dbReference>
<evidence type="ECO:0000256" key="2">
    <source>
        <dbReference type="ARBA" id="ARBA00022729"/>
    </source>
</evidence>
<dbReference type="InterPro" id="IPR013151">
    <property type="entry name" value="Immunoglobulin_dom"/>
</dbReference>
<proteinExistence type="predicted"/>
<keyword evidence="3" id="KW-0677">Repeat</keyword>
<keyword evidence="6" id="KW-0325">Glycoprotein</keyword>
<comment type="caution">
    <text evidence="9">The sequence shown here is derived from an EMBL/GenBank/DDBJ whole genome shotgun (WGS) entry which is preliminary data.</text>
</comment>
<dbReference type="GO" id="GO:0016020">
    <property type="term" value="C:membrane"/>
    <property type="evidence" value="ECO:0007669"/>
    <property type="project" value="UniProtKB-SubCell"/>
</dbReference>
<keyword evidence="5" id="KW-1015">Disulfide bond</keyword>
<dbReference type="Gene3D" id="2.60.40.10">
    <property type="entry name" value="Immunoglobulins"/>
    <property type="match status" value="3"/>
</dbReference>
<comment type="subcellular location">
    <subcellularLocation>
        <location evidence="1">Membrane</location>
    </subcellularLocation>
</comment>
<protein>
    <submittedName>
        <fullName evidence="9">Cell adhesion molecule 2</fullName>
    </submittedName>
</protein>
<feature type="signal peptide" evidence="7">
    <location>
        <begin position="1"/>
        <end position="26"/>
    </location>
</feature>
<name>A0A9Q1H4K6_HOLLE</name>
<dbReference type="InterPro" id="IPR051427">
    <property type="entry name" value="Nectin/Nectin-like"/>
</dbReference>
<evidence type="ECO:0000256" key="4">
    <source>
        <dbReference type="ARBA" id="ARBA00023136"/>
    </source>
</evidence>
<dbReference type="PANTHER" id="PTHR23277:SF108">
    <property type="entry name" value="FASCICLIN-3"/>
    <property type="match status" value="1"/>
</dbReference>
<evidence type="ECO:0000256" key="1">
    <source>
        <dbReference type="ARBA" id="ARBA00004370"/>
    </source>
</evidence>
<dbReference type="GO" id="GO:0005912">
    <property type="term" value="C:adherens junction"/>
    <property type="evidence" value="ECO:0007669"/>
    <property type="project" value="TreeGrafter"/>
</dbReference>
<dbReference type="SUPFAM" id="SSF48726">
    <property type="entry name" value="Immunoglobulin"/>
    <property type="match status" value="3"/>
</dbReference>
<evidence type="ECO:0000256" key="3">
    <source>
        <dbReference type="ARBA" id="ARBA00022737"/>
    </source>
</evidence>
<sequence>MRMDIFDGGNFPMLVVIFLVVGGTGGTDSSARQELALLGKSISLECRLEPLVVILVWKKGFERIFHHNYPLTDPPILKTRANKTSEIDRYQRKVTLTINDLQYNDSGQYFCTQFQESGGKIISVFNLLVYGYPQLSVEPIIIQQNGTLNSTCCVTASNSTNETTISWLLGRKSLLPVNMTTYREMKNGLVKYCSSGLEILANRYIHGETLTCFVGNKNISASKVVDVLYSSTVKVSTKPSLTIYNNDKDVFISCEANGNPQPQLLLQKKDENGEWNDLEIKPMKSIEDNNITLTFYFGNASDDIKGMYRCIAFNDVGVAAVSKTVEVEY</sequence>
<accession>A0A9Q1H4K6</accession>
<feature type="domain" description="Ig-like" evidence="8">
    <location>
        <begin position="133"/>
        <end position="226"/>
    </location>
</feature>
<dbReference type="InterPro" id="IPR007110">
    <property type="entry name" value="Ig-like_dom"/>
</dbReference>